<evidence type="ECO:0000256" key="2">
    <source>
        <dbReference type="ARBA" id="ARBA00022737"/>
    </source>
</evidence>
<organism evidence="6 7">
    <name type="scientific">Elysia chlorotica</name>
    <name type="common">Eastern emerald elysia</name>
    <name type="synonym">Sea slug</name>
    <dbReference type="NCBI Taxonomy" id="188477"/>
    <lineage>
        <taxon>Eukaryota</taxon>
        <taxon>Metazoa</taxon>
        <taxon>Spiralia</taxon>
        <taxon>Lophotrochozoa</taxon>
        <taxon>Mollusca</taxon>
        <taxon>Gastropoda</taxon>
        <taxon>Heterobranchia</taxon>
        <taxon>Euthyneura</taxon>
        <taxon>Panpulmonata</taxon>
        <taxon>Sacoglossa</taxon>
        <taxon>Placobranchoidea</taxon>
        <taxon>Plakobranchidae</taxon>
        <taxon>Elysia</taxon>
    </lineage>
</organism>
<evidence type="ECO:0000256" key="3">
    <source>
        <dbReference type="ARBA" id="ARBA00023043"/>
    </source>
</evidence>
<dbReference type="SMART" id="SM00969">
    <property type="entry name" value="SOCS_box"/>
    <property type="match status" value="1"/>
</dbReference>
<protein>
    <recommendedName>
        <fullName evidence="5">SOCS box domain-containing protein</fullName>
    </recommendedName>
</protein>
<dbReference type="CDD" id="cd03587">
    <property type="entry name" value="SOCS"/>
    <property type="match status" value="1"/>
</dbReference>
<dbReference type="GO" id="GO:0016567">
    <property type="term" value="P:protein ubiquitination"/>
    <property type="evidence" value="ECO:0007669"/>
    <property type="project" value="TreeGrafter"/>
</dbReference>
<comment type="caution">
    <text evidence="6">The sequence shown here is derived from an EMBL/GenBank/DDBJ whole genome shotgun (WGS) entry which is preliminary data.</text>
</comment>
<feature type="repeat" description="ANK" evidence="4">
    <location>
        <begin position="94"/>
        <end position="122"/>
    </location>
</feature>
<feature type="repeat" description="ANK" evidence="4">
    <location>
        <begin position="61"/>
        <end position="93"/>
    </location>
</feature>
<dbReference type="OrthoDB" id="10252328at2759"/>
<dbReference type="AlphaFoldDB" id="A0A433U497"/>
<dbReference type="SMART" id="SM00248">
    <property type="entry name" value="ANK"/>
    <property type="match status" value="6"/>
</dbReference>
<evidence type="ECO:0000256" key="4">
    <source>
        <dbReference type="PROSITE-ProRule" id="PRU00023"/>
    </source>
</evidence>
<name>A0A433U497_ELYCH</name>
<dbReference type="InterPro" id="IPR001496">
    <property type="entry name" value="SOCS_box"/>
</dbReference>
<dbReference type="EMBL" id="RQTK01000078">
    <property type="protein sequence ID" value="RUS88608.1"/>
    <property type="molecule type" value="Genomic_DNA"/>
</dbReference>
<dbReference type="Pfam" id="PF12796">
    <property type="entry name" value="Ank_2"/>
    <property type="match status" value="2"/>
</dbReference>
<feature type="repeat" description="ANK" evidence="4">
    <location>
        <begin position="159"/>
        <end position="191"/>
    </location>
</feature>
<dbReference type="SUPFAM" id="SSF158235">
    <property type="entry name" value="SOCS box-like"/>
    <property type="match status" value="1"/>
</dbReference>
<sequence length="291" mass="32072">MDTSRSISLDVDNTVNEELMTPVVTESETYPLHSAAREGRYEDLEALLESGKYDVNKATFELVRPLHEACLAGHFGCTALLIKHGADVNLPNIDGATALCDACSRGCIRSVLLLLENGANVNPPFLLTTPIHETVLKDNWTCLKLLLEYGADLDKNDLHFGTPLHVAAYKGHHLSGAVLLQAGASPNLTKTHQTPLHLAARSQDFDFIRLLLEFGADVYAQDSRSLSASQLVPSSTSPCKTFLLDWEKTPKSLQYHCRLVIRSALGPQRLGYLSQLQVPKALIRFLQHYAE</sequence>
<gene>
    <name evidence="6" type="ORF">EGW08_003634</name>
</gene>
<evidence type="ECO:0000259" key="5">
    <source>
        <dbReference type="PROSITE" id="PS50225"/>
    </source>
</evidence>
<dbReference type="InterPro" id="IPR051573">
    <property type="entry name" value="Ankyrin-SOCS_box_domain"/>
</dbReference>
<reference evidence="6 7" key="1">
    <citation type="submission" date="2019-01" db="EMBL/GenBank/DDBJ databases">
        <title>A draft genome assembly of the solar-powered sea slug Elysia chlorotica.</title>
        <authorList>
            <person name="Cai H."/>
            <person name="Li Q."/>
            <person name="Fang X."/>
            <person name="Li J."/>
            <person name="Curtis N.E."/>
            <person name="Altenburger A."/>
            <person name="Shibata T."/>
            <person name="Feng M."/>
            <person name="Maeda T."/>
            <person name="Schwartz J.A."/>
            <person name="Shigenobu S."/>
            <person name="Lundholm N."/>
            <person name="Nishiyama T."/>
            <person name="Yang H."/>
            <person name="Hasebe M."/>
            <person name="Li S."/>
            <person name="Pierce S.K."/>
            <person name="Wang J."/>
        </authorList>
    </citation>
    <scope>NUCLEOTIDE SEQUENCE [LARGE SCALE GENOMIC DNA]</scope>
    <source>
        <strain evidence="6">EC2010</strain>
        <tissue evidence="6">Whole organism of an adult</tissue>
    </source>
</reference>
<dbReference type="InterPro" id="IPR036036">
    <property type="entry name" value="SOCS_box-like_dom_sf"/>
</dbReference>
<evidence type="ECO:0000256" key="1">
    <source>
        <dbReference type="ARBA" id="ARBA00005949"/>
    </source>
</evidence>
<keyword evidence="2" id="KW-0677">Repeat</keyword>
<feature type="domain" description="SOCS box" evidence="5">
    <location>
        <begin position="244"/>
        <end position="291"/>
    </location>
</feature>
<dbReference type="PANTHER" id="PTHR24136">
    <property type="entry name" value="SOWAH (DROSOPHILA) HOMOLOG"/>
    <property type="match status" value="1"/>
</dbReference>
<feature type="repeat" description="ANK" evidence="4">
    <location>
        <begin position="191"/>
        <end position="223"/>
    </location>
</feature>
<dbReference type="PROSITE" id="PS50225">
    <property type="entry name" value="SOCS"/>
    <property type="match status" value="1"/>
</dbReference>
<dbReference type="InterPro" id="IPR036770">
    <property type="entry name" value="Ankyrin_rpt-contain_sf"/>
</dbReference>
<feature type="repeat" description="ANK" evidence="4">
    <location>
        <begin position="126"/>
        <end position="158"/>
    </location>
</feature>
<evidence type="ECO:0000313" key="6">
    <source>
        <dbReference type="EMBL" id="RUS88608.1"/>
    </source>
</evidence>
<keyword evidence="3 4" id="KW-0040">ANK repeat</keyword>
<dbReference type="Proteomes" id="UP000271974">
    <property type="component" value="Unassembled WGS sequence"/>
</dbReference>
<dbReference type="PANTHER" id="PTHR24136:SF53">
    <property type="entry name" value="ANKYRIN REPEAT AND SOCS BOX CONTAINING 13"/>
    <property type="match status" value="1"/>
</dbReference>
<dbReference type="Gene3D" id="1.10.750.20">
    <property type="entry name" value="SOCS box"/>
    <property type="match status" value="1"/>
</dbReference>
<proteinExistence type="inferred from homology"/>
<dbReference type="Pfam" id="PF07525">
    <property type="entry name" value="SOCS_box"/>
    <property type="match status" value="1"/>
</dbReference>
<keyword evidence="7" id="KW-1185">Reference proteome</keyword>
<comment type="similarity">
    <text evidence="1">Belongs to the ankyrin SOCS box (ASB) family.</text>
</comment>
<dbReference type="Gene3D" id="1.25.40.20">
    <property type="entry name" value="Ankyrin repeat-containing domain"/>
    <property type="match status" value="1"/>
</dbReference>
<dbReference type="PROSITE" id="PS50297">
    <property type="entry name" value="ANK_REP_REGION"/>
    <property type="match status" value="3"/>
</dbReference>
<dbReference type="GO" id="GO:0035556">
    <property type="term" value="P:intracellular signal transduction"/>
    <property type="evidence" value="ECO:0007669"/>
    <property type="project" value="InterPro"/>
</dbReference>
<dbReference type="STRING" id="188477.A0A433U497"/>
<accession>A0A433U497</accession>
<dbReference type="PROSITE" id="PS50088">
    <property type="entry name" value="ANK_REPEAT"/>
    <property type="match status" value="5"/>
</dbReference>
<dbReference type="GO" id="GO:0045732">
    <property type="term" value="P:positive regulation of protein catabolic process"/>
    <property type="evidence" value="ECO:0007669"/>
    <property type="project" value="TreeGrafter"/>
</dbReference>
<evidence type="ECO:0000313" key="7">
    <source>
        <dbReference type="Proteomes" id="UP000271974"/>
    </source>
</evidence>
<dbReference type="SUPFAM" id="SSF48403">
    <property type="entry name" value="Ankyrin repeat"/>
    <property type="match status" value="1"/>
</dbReference>
<dbReference type="InterPro" id="IPR002110">
    <property type="entry name" value="Ankyrin_rpt"/>
</dbReference>